<gene>
    <name evidence="1" type="ORF">BOLC6T39237H</name>
</gene>
<reference evidence="1" key="1">
    <citation type="submission" date="2018-11" db="EMBL/GenBank/DDBJ databases">
        <authorList>
            <consortium name="Genoscope - CEA"/>
            <person name="William W."/>
        </authorList>
    </citation>
    <scope>NUCLEOTIDE SEQUENCE</scope>
</reference>
<evidence type="ECO:0000313" key="1">
    <source>
        <dbReference type="EMBL" id="VDD63784.1"/>
    </source>
</evidence>
<accession>A0A3P6H147</accession>
<dbReference type="AlphaFoldDB" id="A0A3P6H147"/>
<proteinExistence type="predicted"/>
<name>A0A3P6H147_BRAOL</name>
<dbReference type="EMBL" id="LR031880">
    <property type="protein sequence ID" value="VDD63784.1"/>
    <property type="molecule type" value="Genomic_DNA"/>
</dbReference>
<sequence length="123" mass="13487">MEARAASGSSSSVSFHLRRGVWWWVRLCVELGFLDSLVHGFEREFEAFSCVSRVLSIGFEASPSCSLMVAARGLLVTVVETSVCSPTSPVARVVVCGFPCVPFTARILWPRLCGLIRSHLLLK</sequence>
<organism evidence="1">
    <name type="scientific">Brassica oleracea</name>
    <name type="common">Wild cabbage</name>
    <dbReference type="NCBI Taxonomy" id="3712"/>
    <lineage>
        <taxon>Eukaryota</taxon>
        <taxon>Viridiplantae</taxon>
        <taxon>Streptophyta</taxon>
        <taxon>Embryophyta</taxon>
        <taxon>Tracheophyta</taxon>
        <taxon>Spermatophyta</taxon>
        <taxon>Magnoliopsida</taxon>
        <taxon>eudicotyledons</taxon>
        <taxon>Gunneridae</taxon>
        <taxon>Pentapetalae</taxon>
        <taxon>rosids</taxon>
        <taxon>malvids</taxon>
        <taxon>Brassicales</taxon>
        <taxon>Brassicaceae</taxon>
        <taxon>Brassiceae</taxon>
        <taxon>Brassica</taxon>
    </lineage>
</organism>
<protein>
    <submittedName>
        <fullName evidence="1">Uncharacterized protein</fullName>
    </submittedName>
</protein>